<organism evidence="2 3">
    <name type="scientific">Lepeophtheirus salmonis</name>
    <name type="common">Salmon louse</name>
    <name type="synonym">Caligus salmonis</name>
    <dbReference type="NCBI Taxonomy" id="72036"/>
    <lineage>
        <taxon>Eukaryota</taxon>
        <taxon>Metazoa</taxon>
        <taxon>Ecdysozoa</taxon>
        <taxon>Arthropoda</taxon>
        <taxon>Crustacea</taxon>
        <taxon>Multicrustacea</taxon>
        <taxon>Hexanauplia</taxon>
        <taxon>Copepoda</taxon>
        <taxon>Siphonostomatoida</taxon>
        <taxon>Caligidae</taxon>
        <taxon>Lepeophtheirus</taxon>
    </lineage>
</organism>
<name>A0A7R8CMB6_LEPSM</name>
<evidence type="ECO:0000313" key="3">
    <source>
        <dbReference type="Proteomes" id="UP000675881"/>
    </source>
</evidence>
<proteinExistence type="predicted"/>
<dbReference type="Proteomes" id="UP000675881">
    <property type="component" value="Chromosome 2"/>
</dbReference>
<dbReference type="EMBL" id="HG994581">
    <property type="protein sequence ID" value="CAF2865410.1"/>
    <property type="molecule type" value="Genomic_DNA"/>
</dbReference>
<evidence type="ECO:0000313" key="2">
    <source>
        <dbReference type="EMBL" id="CAF2865410.1"/>
    </source>
</evidence>
<protein>
    <submittedName>
        <fullName evidence="2">(salmon louse) hypothetical protein</fullName>
    </submittedName>
</protein>
<feature type="region of interest" description="Disordered" evidence="1">
    <location>
        <begin position="155"/>
        <end position="196"/>
    </location>
</feature>
<accession>A0A7R8CMB6</accession>
<gene>
    <name evidence="2" type="ORF">LSAA_6352</name>
</gene>
<reference evidence="2" key="1">
    <citation type="submission" date="2021-02" db="EMBL/GenBank/DDBJ databases">
        <authorList>
            <person name="Bekaert M."/>
        </authorList>
    </citation>
    <scope>NUCLEOTIDE SEQUENCE</scope>
    <source>
        <strain evidence="2">IoA-00</strain>
    </source>
</reference>
<sequence length="196" mass="20639">MFGNKSAFGTTNTGGGFGGFGSTSTGGGGGAFGGTSAFGQNTAATPPASVVLVPQRRPLGLDSSTIRAVERLAAFSVKRLPIQERLLLEDLELPTLGALLEIPLINPRDLEQHSVLRQRLQEPQEDSSPPPRPTMLEEVSLGPALELLLPRPMLPPSAPLAHPPLELHNSNNKPGRQLNFNPPSGTDTMLKSGINA</sequence>
<keyword evidence="3" id="KW-1185">Reference proteome</keyword>
<evidence type="ECO:0000256" key="1">
    <source>
        <dbReference type="SAM" id="MobiDB-lite"/>
    </source>
</evidence>
<feature type="compositionally biased region" description="Polar residues" evidence="1">
    <location>
        <begin position="169"/>
        <end position="196"/>
    </location>
</feature>
<dbReference type="AlphaFoldDB" id="A0A7R8CMB6"/>